<sequence>MGTDNPPATTDSNSMLDMNIPKYGNDNIHEITSIGDYELRIDLQDWDGQTWYAIYKSFRVGDESTKYTLSLGSYTGTAGDSLSYQNGMKFSTYDEDNDALNGVDCAQRDQAGWWYNQCHVVNSNGLYKKGTSDKHNVVSWNGARGEKYSMKFARMMIRRA</sequence>
<name>A0A8S3SHG7_MYTED</name>
<reference evidence="2" key="1">
    <citation type="submission" date="2021-03" db="EMBL/GenBank/DDBJ databases">
        <authorList>
            <person name="Bekaert M."/>
        </authorList>
    </citation>
    <scope>NUCLEOTIDE SEQUENCE</scope>
</reference>
<evidence type="ECO:0000259" key="1">
    <source>
        <dbReference type="PROSITE" id="PS51406"/>
    </source>
</evidence>
<keyword evidence="3" id="KW-1185">Reference proteome</keyword>
<evidence type="ECO:0000313" key="2">
    <source>
        <dbReference type="EMBL" id="CAG2221090.1"/>
    </source>
</evidence>
<dbReference type="InterPro" id="IPR014716">
    <property type="entry name" value="Fibrinogen_a/b/g_C_1"/>
</dbReference>
<comment type="caution">
    <text evidence="2">The sequence shown here is derived from an EMBL/GenBank/DDBJ whole genome shotgun (WGS) entry which is preliminary data.</text>
</comment>
<proteinExistence type="predicted"/>
<feature type="domain" description="Fibrinogen C-terminal" evidence="1">
    <location>
        <begin position="24"/>
        <end position="160"/>
    </location>
</feature>
<dbReference type="SUPFAM" id="SSF56496">
    <property type="entry name" value="Fibrinogen C-terminal domain-like"/>
    <property type="match status" value="1"/>
</dbReference>
<gene>
    <name evidence="2" type="ORF">MEDL_34392</name>
</gene>
<dbReference type="InterPro" id="IPR050373">
    <property type="entry name" value="Fibrinogen_C-term_domain"/>
</dbReference>
<organism evidence="2 3">
    <name type="scientific">Mytilus edulis</name>
    <name type="common">Blue mussel</name>
    <dbReference type="NCBI Taxonomy" id="6550"/>
    <lineage>
        <taxon>Eukaryota</taxon>
        <taxon>Metazoa</taxon>
        <taxon>Spiralia</taxon>
        <taxon>Lophotrochozoa</taxon>
        <taxon>Mollusca</taxon>
        <taxon>Bivalvia</taxon>
        <taxon>Autobranchia</taxon>
        <taxon>Pteriomorphia</taxon>
        <taxon>Mytilida</taxon>
        <taxon>Mytiloidea</taxon>
        <taxon>Mytilidae</taxon>
        <taxon>Mytilinae</taxon>
        <taxon>Mytilus</taxon>
    </lineage>
</organism>
<dbReference type="InterPro" id="IPR036056">
    <property type="entry name" value="Fibrinogen-like_C"/>
</dbReference>
<dbReference type="GO" id="GO:0005615">
    <property type="term" value="C:extracellular space"/>
    <property type="evidence" value="ECO:0007669"/>
    <property type="project" value="TreeGrafter"/>
</dbReference>
<accession>A0A8S3SHG7</accession>
<protein>
    <submittedName>
        <fullName evidence="2">Ficolin-2,Fibrinogen-like protein 1,Tenascin,Ficolin-1,Fibrinogen-like protein A,Ryncolin-4</fullName>
    </submittedName>
</protein>
<dbReference type="InterPro" id="IPR002181">
    <property type="entry name" value="Fibrinogen_a/b/g_C_dom"/>
</dbReference>
<dbReference type="Pfam" id="PF00147">
    <property type="entry name" value="Fibrinogen_C"/>
    <property type="match status" value="1"/>
</dbReference>
<evidence type="ECO:0000313" key="3">
    <source>
        <dbReference type="Proteomes" id="UP000683360"/>
    </source>
</evidence>
<dbReference type="AlphaFoldDB" id="A0A8S3SHG7"/>
<dbReference type="Proteomes" id="UP000683360">
    <property type="component" value="Unassembled WGS sequence"/>
</dbReference>
<dbReference type="PANTHER" id="PTHR19143">
    <property type="entry name" value="FIBRINOGEN/TENASCIN/ANGIOPOEITIN"/>
    <property type="match status" value="1"/>
</dbReference>
<dbReference type="SMART" id="SM00186">
    <property type="entry name" value="FBG"/>
    <property type="match status" value="1"/>
</dbReference>
<dbReference type="Gene3D" id="3.90.215.10">
    <property type="entry name" value="Gamma Fibrinogen, chain A, domain 1"/>
    <property type="match status" value="1"/>
</dbReference>
<dbReference type="PROSITE" id="PS51406">
    <property type="entry name" value="FIBRINOGEN_C_2"/>
    <property type="match status" value="1"/>
</dbReference>
<dbReference type="OrthoDB" id="6108112at2759"/>
<dbReference type="EMBL" id="CAJPWZ010001674">
    <property type="protein sequence ID" value="CAG2221090.1"/>
    <property type="molecule type" value="Genomic_DNA"/>
</dbReference>